<sequence>MGEGGGREKEVQEQPQGWYENLKETTIKQQDVKEPPPRVDPPVDPVNGVVQPPVLPAPDRPGRVTNQLAFSRKMCSRFYGNINLLGLSTNLLTPRNLIFRYGNFVCTPSPSTIILYLLPRLTLLGLYPTSHRDSGCQDSILDPTVTRCRNSILPPTATCIAGILSYLPL</sequence>
<organism evidence="2">
    <name type="scientific">Timema poppense</name>
    <name type="common">Walking stick</name>
    <dbReference type="NCBI Taxonomy" id="170557"/>
    <lineage>
        <taxon>Eukaryota</taxon>
        <taxon>Metazoa</taxon>
        <taxon>Ecdysozoa</taxon>
        <taxon>Arthropoda</taxon>
        <taxon>Hexapoda</taxon>
        <taxon>Insecta</taxon>
        <taxon>Pterygota</taxon>
        <taxon>Neoptera</taxon>
        <taxon>Polyneoptera</taxon>
        <taxon>Phasmatodea</taxon>
        <taxon>Timematodea</taxon>
        <taxon>Timematoidea</taxon>
        <taxon>Timematidae</taxon>
        <taxon>Timema</taxon>
    </lineage>
</organism>
<evidence type="ECO:0000256" key="1">
    <source>
        <dbReference type="SAM" id="MobiDB-lite"/>
    </source>
</evidence>
<name>A0A7R9CGU2_TIMPO</name>
<proteinExistence type="predicted"/>
<reference evidence="2" key="1">
    <citation type="submission" date="2020-11" db="EMBL/GenBank/DDBJ databases">
        <authorList>
            <person name="Tran Van P."/>
        </authorList>
    </citation>
    <scope>NUCLEOTIDE SEQUENCE</scope>
</reference>
<feature type="compositionally biased region" description="Basic and acidic residues" evidence="1">
    <location>
        <begin position="21"/>
        <end position="37"/>
    </location>
</feature>
<feature type="compositionally biased region" description="Basic and acidic residues" evidence="1">
    <location>
        <begin position="1"/>
        <end position="12"/>
    </location>
</feature>
<protein>
    <submittedName>
        <fullName evidence="2">Uncharacterized protein</fullName>
    </submittedName>
</protein>
<dbReference type="EMBL" id="OD000171">
    <property type="protein sequence ID" value="CAD7396194.1"/>
    <property type="molecule type" value="Genomic_DNA"/>
</dbReference>
<feature type="region of interest" description="Disordered" evidence="1">
    <location>
        <begin position="1"/>
        <end position="60"/>
    </location>
</feature>
<gene>
    <name evidence="2" type="ORF">TPSB3V08_LOCUS553</name>
</gene>
<dbReference type="AlphaFoldDB" id="A0A7R9CGU2"/>
<accession>A0A7R9CGU2</accession>
<evidence type="ECO:0000313" key="2">
    <source>
        <dbReference type="EMBL" id="CAD7396194.1"/>
    </source>
</evidence>